<dbReference type="Gene3D" id="3.40.50.1820">
    <property type="entry name" value="alpha/beta hydrolase"/>
    <property type="match status" value="1"/>
</dbReference>
<gene>
    <name evidence="2" type="ORF">EVOR1521_LOCUS1092</name>
</gene>
<dbReference type="Pfam" id="PF01764">
    <property type="entry name" value="Lipase_3"/>
    <property type="match status" value="1"/>
</dbReference>
<proteinExistence type="predicted"/>
<dbReference type="InterPro" id="IPR002921">
    <property type="entry name" value="Fungal_lipase-type"/>
</dbReference>
<protein>
    <recommendedName>
        <fullName evidence="1">Fungal lipase-type domain-containing protein</fullName>
    </recommendedName>
</protein>
<dbReference type="EMBL" id="CAUJNA010000025">
    <property type="protein sequence ID" value="CAJ1370538.1"/>
    <property type="molecule type" value="Genomic_DNA"/>
</dbReference>
<evidence type="ECO:0000313" key="3">
    <source>
        <dbReference type="Proteomes" id="UP001178507"/>
    </source>
</evidence>
<dbReference type="Proteomes" id="UP001178507">
    <property type="component" value="Unassembled WGS sequence"/>
</dbReference>
<dbReference type="CDD" id="cd00519">
    <property type="entry name" value="Lipase_3"/>
    <property type="match status" value="1"/>
</dbReference>
<dbReference type="InterPro" id="IPR029058">
    <property type="entry name" value="AB_hydrolase_fold"/>
</dbReference>
<evidence type="ECO:0000259" key="1">
    <source>
        <dbReference type="Pfam" id="PF01764"/>
    </source>
</evidence>
<dbReference type="PANTHER" id="PTHR46023">
    <property type="entry name" value="LIPASE CLASS 3 PROTEIN-LIKE"/>
    <property type="match status" value="1"/>
</dbReference>
<dbReference type="AlphaFoldDB" id="A0AA36HK38"/>
<comment type="caution">
    <text evidence="2">The sequence shown here is derived from an EMBL/GenBank/DDBJ whole genome shotgun (WGS) entry which is preliminary data.</text>
</comment>
<keyword evidence="3" id="KW-1185">Reference proteome</keyword>
<dbReference type="GO" id="GO:0006629">
    <property type="term" value="P:lipid metabolic process"/>
    <property type="evidence" value="ECO:0007669"/>
    <property type="project" value="InterPro"/>
</dbReference>
<accession>A0AA36HK38</accession>
<sequence length="505" mass="55074">MAETAERIKEDTEASAEALDMLRTLLMTNLGKRSKSDILSILSDPSLPFRLYPEHQRRYEEYIAAFEPVENESACALGQQGHPDDISGQGFLPRAALASVFARAAYGALMRKGAGDKVRGFLGGAAKSLTGSWENEDHTEAFVELTGAQRADILMANWTEKPFEPAFVIFWVHRMRWLVLSVRGSCEWSAVLTDVAAEESLVAGGLAHSGMARAARWILSCAGACLAEALKELPEYRLVCTGHSLGADVAELVAVMLREGDTSPVTIPKALGASGDPEALDAFLNVEPSTRGYTAGSAKDVPSEKFPKAMVQAYAYGFGASPIVSPELAMRCARYVLSVALDADYITRVSVFGIDRLILQLTEWSAANLAKQWLFQKFGRAPSEGAHCTWSPRARAFGAKSQVPEVLCTPGRLLHMDSRGVGMATSPMRLFWSLPTFYHELYISTHMFHDHLPIRYVEGLLEALRQALPGTGQGLCLKDRAQEPDAQETVRSSLEALIFRSEAAG</sequence>
<name>A0AA36HK38_9DINO</name>
<organism evidence="2 3">
    <name type="scientific">Effrenium voratum</name>
    <dbReference type="NCBI Taxonomy" id="2562239"/>
    <lineage>
        <taxon>Eukaryota</taxon>
        <taxon>Sar</taxon>
        <taxon>Alveolata</taxon>
        <taxon>Dinophyceae</taxon>
        <taxon>Suessiales</taxon>
        <taxon>Symbiodiniaceae</taxon>
        <taxon>Effrenium</taxon>
    </lineage>
</organism>
<evidence type="ECO:0000313" key="2">
    <source>
        <dbReference type="EMBL" id="CAJ1370538.1"/>
    </source>
</evidence>
<feature type="domain" description="Fungal lipase-type" evidence="1">
    <location>
        <begin position="191"/>
        <end position="277"/>
    </location>
</feature>
<dbReference type="SUPFAM" id="SSF53474">
    <property type="entry name" value="alpha/beta-Hydrolases"/>
    <property type="match status" value="1"/>
</dbReference>
<dbReference type="PANTHER" id="PTHR46023:SF6">
    <property type="entry name" value="LIPASE CLASS 3 FAMILY PROTEIN"/>
    <property type="match status" value="1"/>
</dbReference>
<reference evidence="2" key="1">
    <citation type="submission" date="2023-08" db="EMBL/GenBank/DDBJ databases">
        <authorList>
            <person name="Chen Y."/>
            <person name="Shah S."/>
            <person name="Dougan E. K."/>
            <person name="Thang M."/>
            <person name="Chan C."/>
        </authorList>
    </citation>
    <scope>NUCLEOTIDE SEQUENCE</scope>
</reference>